<dbReference type="EMBL" id="BGZK01000548">
    <property type="protein sequence ID" value="GBP49577.1"/>
    <property type="molecule type" value="Genomic_DNA"/>
</dbReference>
<sequence>MLITPTPITVAFGFRPTDVGDETLVGRIFRASVPGRIKVGSRHFFRIIEEKRRRYRISGRRSRGARRVLSLPFRYAARSLKQLAERVARALN</sequence>
<dbReference type="AlphaFoldDB" id="A0A4C1WHH6"/>
<evidence type="ECO:0000313" key="1">
    <source>
        <dbReference type="EMBL" id="GBP49577.1"/>
    </source>
</evidence>
<keyword evidence="2" id="KW-1185">Reference proteome</keyword>
<comment type="caution">
    <text evidence="1">The sequence shown here is derived from an EMBL/GenBank/DDBJ whole genome shotgun (WGS) entry which is preliminary data.</text>
</comment>
<name>A0A4C1WHH6_EUMVA</name>
<protein>
    <submittedName>
        <fullName evidence="1">Uncharacterized protein</fullName>
    </submittedName>
</protein>
<proteinExistence type="predicted"/>
<dbReference type="Proteomes" id="UP000299102">
    <property type="component" value="Unassembled WGS sequence"/>
</dbReference>
<accession>A0A4C1WHH6</accession>
<gene>
    <name evidence="1" type="ORF">EVAR_97873_1</name>
</gene>
<reference evidence="1 2" key="1">
    <citation type="journal article" date="2019" name="Commun. Biol.">
        <title>The bagworm genome reveals a unique fibroin gene that provides high tensile strength.</title>
        <authorList>
            <person name="Kono N."/>
            <person name="Nakamura H."/>
            <person name="Ohtoshi R."/>
            <person name="Tomita M."/>
            <person name="Numata K."/>
            <person name="Arakawa K."/>
        </authorList>
    </citation>
    <scope>NUCLEOTIDE SEQUENCE [LARGE SCALE GENOMIC DNA]</scope>
</reference>
<evidence type="ECO:0000313" key="2">
    <source>
        <dbReference type="Proteomes" id="UP000299102"/>
    </source>
</evidence>
<organism evidence="1 2">
    <name type="scientific">Eumeta variegata</name>
    <name type="common">Bagworm moth</name>
    <name type="synonym">Eumeta japonica</name>
    <dbReference type="NCBI Taxonomy" id="151549"/>
    <lineage>
        <taxon>Eukaryota</taxon>
        <taxon>Metazoa</taxon>
        <taxon>Ecdysozoa</taxon>
        <taxon>Arthropoda</taxon>
        <taxon>Hexapoda</taxon>
        <taxon>Insecta</taxon>
        <taxon>Pterygota</taxon>
        <taxon>Neoptera</taxon>
        <taxon>Endopterygota</taxon>
        <taxon>Lepidoptera</taxon>
        <taxon>Glossata</taxon>
        <taxon>Ditrysia</taxon>
        <taxon>Tineoidea</taxon>
        <taxon>Psychidae</taxon>
        <taxon>Oiketicinae</taxon>
        <taxon>Eumeta</taxon>
    </lineage>
</organism>